<dbReference type="SMART" id="SM00822">
    <property type="entry name" value="PKS_KR"/>
    <property type="match status" value="2"/>
</dbReference>
<dbReference type="SMART" id="SM00826">
    <property type="entry name" value="PKS_DH"/>
    <property type="match status" value="2"/>
</dbReference>
<dbReference type="InterPro" id="IPR013968">
    <property type="entry name" value="PKS_KR"/>
</dbReference>
<dbReference type="InterPro" id="IPR020841">
    <property type="entry name" value="PKS_Beta-ketoAc_synthase_dom"/>
</dbReference>
<dbReference type="InterPro" id="IPR049552">
    <property type="entry name" value="PKS_DH_N"/>
</dbReference>
<feature type="active site" description="Proton acceptor; for dehydratase activity" evidence="9">
    <location>
        <position position="2797"/>
    </location>
</feature>
<dbReference type="InterPro" id="IPR036736">
    <property type="entry name" value="ACP-like_sf"/>
</dbReference>
<dbReference type="InterPro" id="IPR013217">
    <property type="entry name" value="Methyltransf_12"/>
</dbReference>
<dbReference type="Pfam" id="PF00109">
    <property type="entry name" value="ketoacyl-synt"/>
    <property type="match status" value="2"/>
</dbReference>
<dbReference type="SUPFAM" id="SSF53901">
    <property type="entry name" value="Thiolase-like"/>
    <property type="match status" value="2"/>
</dbReference>
<dbReference type="InterPro" id="IPR050091">
    <property type="entry name" value="PKS_NRPS_Biosynth_Enz"/>
</dbReference>
<feature type="region of interest" description="C-terminal hotdog fold" evidence="9">
    <location>
        <begin position="1401"/>
        <end position="1548"/>
    </location>
</feature>
<dbReference type="InterPro" id="IPR020807">
    <property type="entry name" value="PKS_DH"/>
</dbReference>
<dbReference type="RefSeq" id="WP_347779364.1">
    <property type="nucleotide sequence ID" value="NZ_JBDQQU010000385.1"/>
</dbReference>
<feature type="domain" description="PKS/mFAS DH" evidence="13">
    <location>
        <begin position="1263"/>
        <end position="1548"/>
    </location>
</feature>
<feature type="region of interest" description="C-terminal hotdog fold" evidence="9">
    <location>
        <begin position="2904"/>
        <end position="3054"/>
    </location>
</feature>
<feature type="domain" description="Carrier" evidence="11">
    <location>
        <begin position="2001"/>
        <end position="2077"/>
    </location>
</feature>
<keyword evidence="8" id="KW-0511">Multifunctional enzyme</keyword>
<feature type="active site" description="Proton donor; for dehydratase activity" evidence="9">
    <location>
        <position position="2966"/>
    </location>
</feature>
<dbReference type="InterPro" id="IPR009081">
    <property type="entry name" value="PP-bd_ACP"/>
</dbReference>
<dbReference type="Gene3D" id="3.10.129.110">
    <property type="entry name" value="Polyketide synthase dehydratase"/>
    <property type="match status" value="2"/>
</dbReference>
<evidence type="ECO:0000256" key="3">
    <source>
        <dbReference type="ARBA" id="ARBA00022450"/>
    </source>
</evidence>
<evidence type="ECO:0000256" key="6">
    <source>
        <dbReference type="ARBA" id="ARBA00022679"/>
    </source>
</evidence>
<evidence type="ECO:0000256" key="2">
    <source>
        <dbReference type="ARBA" id="ARBA00004792"/>
    </source>
</evidence>
<evidence type="ECO:0000259" key="11">
    <source>
        <dbReference type="PROSITE" id="PS50075"/>
    </source>
</evidence>
<dbReference type="InterPro" id="IPR014030">
    <property type="entry name" value="Ketoacyl_synth_N"/>
</dbReference>
<evidence type="ECO:0000256" key="9">
    <source>
        <dbReference type="PROSITE-ProRule" id="PRU01363"/>
    </source>
</evidence>
<evidence type="ECO:0000259" key="12">
    <source>
        <dbReference type="PROSITE" id="PS52004"/>
    </source>
</evidence>
<dbReference type="InterPro" id="IPR057326">
    <property type="entry name" value="KR_dom"/>
</dbReference>
<evidence type="ECO:0000259" key="13">
    <source>
        <dbReference type="PROSITE" id="PS52019"/>
    </source>
</evidence>
<dbReference type="Pfam" id="PF22336">
    <property type="entry name" value="RhiE-like_linker"/>
    <property type="match status" value="1"/>
</dbReference>
<evidence type="ECO:0000256" key="7">
    <source>
        <dbReference type="ARBA" id="ARBA00022737"/>
    </source>
</evidence>
<accession>A0ABV0HCI0</accession>
<dbReference type="Pfam" id="PF02801">
    <property type="entry name" value="Ketoacyl-synt_C"/>
    <property type="match status" value="2"/>
</dbReference>
<dbReference type="InterPro" id="IPR006162">
    <property type="entry name" value="Ppantetheine_attach_site"/>
</dbReference>
<dbReference type="PROSITE" id="PS50075">
    <property type="entry name" value="CARRIER"/>
    <property type="match status" value="3"/>
</dbReference>
<feature type="region of interest" description="N-terminal hotdog fold" evidence="9">
    <location>
        <begin position="2768"/>
        <end position="2890"/>
    </location>
</feature>
<evidence type="ECO:0000256" key="10">
    <source>
        <dbReference type="SAM" id="MobiDB-lite"/>
    </source>
</evidence>
<dbReference type="InterPro" id="IPR014031">
    <property type="entry name" value="Ketoacyl_synth_C"/>
</dbReference>
<feature type="domain" description="Ketosynthase family 3 (KS3)" evidence="12">
    <location>
        <begin position="2137"/>
        <end position="2576"/>
    </location>
</feature>
<evidence type="ECO:0000313" key="15">
    <source>
        <dbReference type="Proteomes" id="UP001438292"/>
    </source>
</evidence>
<dbReference type="PANTHER" id="PTHR43775">
    <property type="entry name" value="FATTY ACID SYNTHASE"/>
    <property type="match status" value="1"/>
</dbReference>
<dbReference type="InterPro" id="IPR042104">
    <property type="entry name" value="PKS_dehydratase_sf"/>
</dbReference>
<dbReference type="CDD" id="cd08953">
    <property type="entry name" value="KR_2_SDR_x"/>
    <property type="match status" value="2"/>
</dbReference>
<dbReference type="PROSITE" id="PS52019">
    <property type="entry name" value="PKS_MFAS_DH"/>
    <property type="match status" value="2"/>
</dbReference>
<feature type="region of interest" description="N-terminal hotdog fold" evidence="9">
    <location>
        <begin position="1263"/>
        <end position="1387"/>
    </location>
</feature>
<keyword evidence="6" id="KW-0808">Transferase</keyword>
<feature type="domain" description="Carrier" evidence="11">
    <location>
        <begin position="403"/>
        <end position="477"/>
    </location>
</feature>
<comment type="caution">
    <text evidence="14">The sequence shown here is derived from an EMBL/GenBank/DDBJ whole genome shotgun (WGS) entry which is preliminary data.</text>
</comment>
<dbReference type="PROSITE" id="PS00012">
    <property type="entry name" value="PHOSPHOPANTETHEINE"/>
    <property type="match status" value="1"/>
</dbReference>
<keyword evidence="5" id="KW-0597">Phosphoprotein</keyword>
<dbReference type="SUPFAM" id="SSF53335">
    <property type="entry name" value="S-adenosyl-L-methionine-dependent methyltransferases"/>
    <property type="match status" value="1"/>
</dbReference>
<keyword evidence="4" id="KW-0963">Cytoplasm</keyword>
<dbReference type="PROSITE" id="PS52004">
    <property type="entry name" value="KS3_2"/>
    <property type="match status" value="2"/>
</dbReference>
<dbReference type="Gene3D" id="3.40.50.720">
    <property type="entry name" value="NAD(P)-binding Rossmann-like Domain"/>
    <property type="match status" value="2"/>
</dbReference>
<dbReference type="Gene3D" id="1.10.1200.10">
    <property type="entry name" value="ACP-like"/>
    <property type="match status" value="3"/>
</dbReference>
<reference evidence="14 15" key="1">
    <citation type="submission" date="2024-05" db="EMBL/GenBank/DDBJ databases">
        <authorList>
            <person name="De Oliveira J.P."/>
            <person name="Noriler S.A."/>
            <person name="De Oliveira A.G."/>
            <person name="Sipoli D.S."/>
        </authorList>
    </citation>
    <scope>NUCLEOTIDE SEQUENCE [LARGE SCALE GENOMIC DNA]</scope>
    <source>
        <strain evidence="14 15">LABIM186</strain>
    </source>
</reference>
<dbReference type="Pfam" id="PF08659">
    <property type="entry name" value="KR"/>
    <property type="match status" value="2"/>
</dbReference>
<feature type="domain" description="Carrier" evidence="11">
    <location>
        <begin position="529"/>
        <end position="603"/>
    </location>
</feature>
<dbReference type="SMART" id="SM00823">
    <property type="entry name" value="PKS_PP"/>
    <property type="match status" value="3"/>
</dbReference>
<dbReference type="Pfam" id="PF08242">
    <property type="entry name" value="Methyltransf_12"/>
    <property type="match status" value="1"/>
</dbReference>
<keyword evidence="15" id="KW-1185">Reference proteome</keyword>
<dbReference type="SUPFAM" id="SSF51735">
    <property type="entry name" value="NAD(P)-binding Rossmann-fold domains"/>
    <property type="match status" value="3"/>
</dbReference>
<protein>
    <submittedName>
        <fullName evidence="14">SDR family NAD(P)-dependent oxidoreductase</fullName>
    </submittedName>
</protein>
<dbReference type="CDD" id="cd00833">
    <property type="entry name" value="PKS"/>
    <property type="match status" value="2"/>
</dbReference>
<dbReference type="InterPro" id="IPR049551">
    <property type="entry name" value="PKS_DH_C"/>
</dbReference>
<dbReference type="Pfam" id="PF14765">
    <property type="entry name" value="PS-DH"/>
    <property type="match status" value="2"/>
</dbReference>
<dbReference type="Gene3D" id="3.40.50.150">
    <property type="entry name" value="Vaccinia Virus protein VP39"/>
    <property type="match status" value="1"/>
</dbReference>
<dbReference type="SMART" id="SM00825">
    <property type="entry name" value="PKS_KS"/>
    <property type="match status" value="2"/>
</dbReference>
<dbReference type="Gene3D" id="3.40.47.10">
    <property type="match status" value="2"/>
</dbReference>
<dbReference type="Pfam" id="PF22621">
    <property type="entry name" value="CurL-like_PKS_C"/>
    <property type="match status" value="1"/>
</dbReference>
<keyword evidence="3" id="KW-0596">Phosphopantetheine</keyword>
<proteinExistence type="predicted"/>
<comment type="subcellular location">
    <subcellularLocation>
        <location evidence="1">Cytoplasm</location>
    </subcellularLocation>
</comment>
<organism evidence="14 15">
    <name type="scientific">Chromobacterium piscinae</name>
    <dbReference type="NCBI Taxonomy" id="686831"/>
    <lineage>
        <taxon>Bacteria</taxon>
        <taxon>Pseudomonadati</taxon>
        <taxon>Pseudomonadota</taxon>
        <taxon>Betaproteobacteria</taxon>
        <taxon>Neisseriales</taxon>
        <taxon>Chromobacteriaceae</taxon>
        <taxon>Chromobacterium</taxon>
    </lineage>
</organism>
<dbReference type="SUPFAM" id="SSF47336">
    <property type="entry name" value="ACP-like"/>
    <property type="match status" value="3"/>
</dbReference>
<dbReference type="Gene3D" id="1.10.1240.100">
    <property type="match status" value="2"/>
</dbReference>
<name>A0ABV0HCI0_9NEIS</name>
<dbReference type="Proteomes" id="UP001438292">
    <property type="component" value="Unassembled WGS sequence"/>
</dbReference>
<feature type="active site" description="Proton acceptor; for dehydratase activity" evidence="9">
    <location>
        <position position="1292"/>
    </location>
</feature>
<feature type="active site" description="Proton donor; for dehydratase activity" evidence="9">
    <location>
        <position position="1463"/>
    </location>
</feature>
<dbReference type="InterPro" id="IPR049900">
    <property type="entry name" value="PKS_mFAS_DH"/>
</dbReference>
<dbReference type="PANTHER" id="PTHR43775:SF37">
    <property type="entry name" value="SI:DKEY-61P9.11"/>
    <property type="match status" value="1"/>
</dbReference>
<dbReference type="EMBL" id="JBDQQU010000385">
    <property type="protein sequence ID" value="MEO3957524.1"/>
    <property type="molecule type" value="Genomic_DNA"/>
</dbReference>
<dbReference type="InterPro" id="IPR016039">
    <property type="entry name" value="Thiolase-like"/>
</dbReference>
<comment type="pathway">
    <text evidence="2">Antibiotic biosynthesis.</text>
</comment>
<dbReference type="InterPro" id="IPR029063">
    <property type="entry name" value="SAM-dependent_MTases_sf"/>
</dbReference>
<sequence>MKNDFALDREFNESLCGLLACQLQMAGVAGQTNDSLPAFAAERGLPAFYARWLEGSLSHLVGESYFSLERGRYLPTSAVRRVEEAWPAWEARKTLFFSHSNYRAKARLAEEMLRALPEILAGEKLATEVMFPHSSMERVEGVYKNNDQADFYNNIVAETVASRVRESIGEAPSRKVRILEIGAGTGGTSAVVLEKLSEFAAYIDEYGYTDLSTAFLRHAEREYAGRYPFIKCHIFDAGSPPEEQGLSCGSYDIVLATNVLHATKNIRNTLQNAKRLLVARGMIVISELSQYSLFAHVTFGLLEAWWSYDDAALRIPGCPALYPQVWQTILAQEGFKLSARPEASPLDSEQQVFVAESDGMMRRRQRNVQLGVGHGRPSQTEQPESAQFVADQQSAATSLSFEAGLKEIIRVHIGRCLCIAEEEVIDRKSFADYGLDSITAGQLVHAINTALNIQLKTTILFDHSSVNRLSEYLLSEHQTAVAAAVASVSAVFAEAGAPSPVTVGESVKPEGARIETGFSGEDLVEAARSRVRSVVRQQLCSCLYLDAEDLGQDGAFADYGLDSITAGQFTQSLNRALDIELKTTVLFQHSSIERLSRHIVERFADVAERLARDGAAQGRPQPSRAPDKVDHADAAAPLPSSLLAPARTQTALTGETLAVVGMSGRFAQSNELHDLWGHLANGTDLVQPVTRWNLAQYFQDRERYCNHGSFLDDIDKFDPAFFNISGVEASWMDPQQRVFLEECWKALEDAGYAGIAMQGRNGGVYVGCGVSDYRQLFSDRAPAQSMWGNASSIIPARIAYYLDLQGAAVSVDTACSSSLVAIHLACQALLSGEIDFALAGGVSIQCTPDLYTSAGRAEMLSASGRCYTLDERADGFVPGEGVGVVVLKRLSDAVEAGDHVYAVIRGSGINQDGTSNGITAPSAKSQEQLECRLYERHNVDPEHIQMVEMHGTGTKLGDPIEFDALARAFRKHTAKKQFCAVGSIKSNIGHTTAAAGVAGLLKILLSLKHKKIPPSIHFKNGNSHIDFENSPFYVNTALTDWVAPRSQRRMAALSSFGFSGTNAHMLVEEAPPIPRRSMVARPGYLIALSAETPEQLYQQAQRLAAHCRQNIATNCGDVSFTLLTGRRHLRHRLSCIAASCEELDILLTEWSERGRSDRVFVSEVHEYQRQERQPDKELGKVCVRKCAAPEADEAYHDNLRIVAELYMKGYELDYAELFIDGSYQRVSLPTYPFARESYWIPQSEIRPWREAAAPSISMTQRLHVLVHEDVSVSNESRYSASFDGTEFFLRDHVIGGRKLLPGVAYLEMARAAAQLAWQRGGEGGGLRLRNIIWGRPLMVEEDSASVLLRLHSREPGRCAYEIGGLDREGLPERIYSRGWVETIDDIDRRRVDLEALKRACANKTFAAQQVYDAFASLGIEYGPGHRAIAELHVGGDQIMAKLVLPSSIQASLTDFVMHPSLLDAALQTTIGFGLDKGELRAALPFSMEDVRILARCEPVMWAHVTRGVSTGQSAGLERFDLQLFNNDGLVCVDLKGFIARASASTEASAAFGTLSLHPVWIEEALHGQERRSASTRHIVLLCELEALSADALQARLPGAHCVRLNSVSSNLGARFEAYATQLLQRIQQIFASWSDGDAKLQVLIPNDGEARVLSGLAGMLKTAKLENPGLDTQLIELDATISAVDAEPILVQEFNASSSQWVRYEGRKRSVCVWEAWDDSPQRESLRWKDGGVYLITGGTGGLGRIFAEEICRNAKSPTVILVGRSHLDAEKERELAALKLSGGGVSYRQVDIADELEVFRLMQHVRTDYGRLDGIIHSAGMIRDSFIVRKNEADLAKVLAPKVRGVINLDEASRDFALDVFILFSAGAAVFGNPGQADYAAANGFMDAFAEYRNALAESKQRHGRALAINWPLWQDGGMRVDKATERAMRESVGALAMPTANGIAALYRALGTAYSQVLVLQGDRARLQAALRADGNVHAPALAFTETPPIAADSLDRESLAEHAVSHIKNVLSAVIGVPLARLHADAPMEKYGIDSIMVMQLTTELEKTFGPLSKTLFFEYRSIRELAAYFLSTHLERIKRMAGPGIAVARPAELEAGVSAKSSCVVEDAAAAREPACEPMLSPPPSDETNSGHPLDIAIIGVAGRYPQADDLSQFWRNLREGKDCISEIPGDRWDHSRYFDANKNLDGKTYSKWGGFIHGVDRFDPLFFNISPREAELMDPQERLFLQCAHEVLEDAGYTRDALAVEMSSGQGGDVGVFVGVMYEEYQLYGAQRMAIGKPIALTGSPSSIANRVSYFYNFHGPSMAVDTMCSSSLTAIHLACQSILSGECEAAIAGGVNVSVHPNKYLMLAQGSFASSKGRCESFGKGGDGYVPGEGVGAVMLKPKWKAERDGDHIYGIIRATAINHGGKTSSYSVPNPNAQSRAIYTAIAEAGIDPRAISYIEAHGTGTSLGDPIEIAGLTKAFREFTDDNGFCAIGSVKSNIGHCESAAGISGITKVLLQMQHRELVPSLHSSELNPYIDFENSPFVVQRELADWKRPVVERSGVTVEYPRVAGISSFGAGGGNAHVILEEYVPNASIAPPITRRDAAVAIVLSARNESRLRALASKLLAALPDFRRSSHALSDMAYTLQLGREAMEERLAVIVVSVDELEGKLQDFIAGRDTAEGLFRGRAQRDKEALALFSDDDELMETIDKWFSRRKYKKLLALWIKGLDLDWTRLYAGERPRRVSLPSYPFETERYWVSDSDLLPASVCAASSDSGRLHPLLHRNTSSFAEQRFTSVFKGDEFFLKDHVVRGRPTLPAVAYLEMAYAAMGMADGAVAGQGICIKDVAWAQPAMVEGGAVELHIRLTPQQDGEAEFEVFSSSGPESFALHGQGHIAAFEIHDPQKVSLGELRQAFRNGSIEASQLYQSFRRMGIDYGPGHQAVEEVWLGRDKVMAKLSLPSEISQTANQYVLHPAMLDAALQASLGLILGYSPAVEPTKALLPFSIESVEVFGACTPKMWVVVAYREQLSRDAVRILDADLYDSEGELRVRVRGLCARVLQEDGDQTRRSKQEQGAETVGSAATTMLAPSWEPQPIPDEGLFPAQDQQVLVIGGYGHEQAAISQRFRHTHVMRLDADADIESITVALGNLPVIDHVFWIAPDSDPELSQAGVFIADQERGVIQCFRMAKALLLAGYEDRALGWTFITCQAQAVNPADRLRPSFSSLCGFAGSLAKEFANWRIRLLDLQADVEWPLPGMFHIPADPNGDVWAWRGGVWYRQLLLPSKARAADSQLYKARGVYVVIGGAGGIGECWSEYMIRNYDARIVWIGRKPMDATLQAKIDRLAQLGEPPLYLSADASDGESLAEAYTQIKLKHDIVNGIIHSAIVLSDKSIARMSEESFRSGLAPKVNISAHMAHVFRKEPLDFVLFFSSMISFSKAAGQSNYASGCTFKDVFARRLAAEWPCAVKIMNWGFWGSVGAVALPEYLERMEQLGVGSLQPEEGMEALNTLLNGPINQLAFIKTTRSLAMDGVSAAEFIFEARNRQPSLIKLIRDRTFTQPSPRKFVVSEIAGGALSDDAARQPSMFLESSADYVE</sequence>
<feature type="domain" description="Ketosynthase family 3 (KS3)" evidence="12">
    <location>
        <begin position="654"/>
        <end position="1069"/>
    </location>
</feature>
<feature type="domain" description="PKS/mFAS DH" evidence="13">
    <location>
        <begin position="2768"/>
        <end position="3054"/>
    </location>
</feature>
<dbReference type="Pfam" id="PF00550">
    <property type="entry name" value="PP-binding"/>
    <property type="match status" value="3"/>
</dbReference>
<dbReference type="InterPro" id="IPR036291">
    <property type="entry name" value="NAD(P)-bd_dom_sf"/>
</dbReference>
<dbReference type="InterPro" id="IPR054514">
    <property type="entry name" value="RhiE-like_linker"/>
</dbReference>
<feature type="region of interest" description="Disordered" evidence="10">
    <location>
        <begin position="612"/>
        <end position="631"/>
    </location>
</feature>
<dbReference type="SMART" id="SM01294">
    <property type="entry name" value="PKS_PP_betabranch"/>
    <property type="match status" value="2"/>
</dbReference>
<evidence type="ECO:0000256" key="4">
    <source>
        <dbReference type="ARBA" id="ARBA00022490"/>
    </source>
</evidence>
<keyword evidence="7" id="KW-0677">Repeat</keyword>
<dbReference type="InterPro" id="IPR020806">
    <property type="entry name" value="PKS_PP-bd"/>
</dbReference>
<evidence type="ECO:0000256" key="5">
    <source>
        <dbReference type="ARBA" id="ARBA00022553"/>
    </source>
</evidence>
<dbReference type="Pfam" id="PF21089">
    <property type="entry name" value="PKS_DH_N"/>
    <property type="match status" value="2"/>
</dbReference>
<evidence type="ECO:0000256" key="1">
    <source>
        <dbReference type="ARBA" id="ARBA00004496"/>
    </source>
</evidence>
<evidence type="ECO:0000256" key="8">
    <source>
        <dbReference type="ARBA" id="ARBA00023268"/>
    </source>
</evidence>
<evidence type="ECO:0000313" key="14">
    <source>
        <dbReference type="EMBL" id="MEO3957524.1"/>
    </source>
</evidence>
<dbReference type="CDD" id="cd02440">
    <property type="entry name" value="AdoMet_MTases"/>
    <property type="match status" value="1"/>
</dbReference>
<gene>
    <name evidence="14" type="ORF">ABH309_24055</name>
</gene>